<name>A0A0D7AS71_9AGAR</name>
<accession>A0A0D7AS71</accession>
<dbReference type="AlphaFoldDB" id="A0A0D7AS71"/>
<dbReference type="Proteomes" id="UP000054007">
    <property type="component" value="Unassembled WGS sequence"/>
</dbReference>
<protein>
    <recommendedName>
        <fullName evidence="3">DDE Tnp4 domain-containing protein</fullName>
    </recommendedName>
</protein>
<sequence length="120" mass="13912">EHVFGLLKGRFPSLRLLDAHSNPEEIYRVIDALIVLHNILLFIGDKLDHILSYKDIFSPEDDQLDHDFDLEGSPIGGEMVDDDPDVPPHESITWQREEGFRKRDQLLDEVCPQEMYTRIA</sequence>
<proteinExistence type="predicted"/>
<dbReference type="EMBL" id="KN881071">
    <property type="protein sequence ID" value="KIY61077.1"/>
    <property type="molecule type" value="Genomic_DNA"/>
</dbReference>
<gene>
    <name evidence="1" type="ORF">CYLTODRAFT_363352</name>
</gene>
<reference evidence="1 2" key="1">
    <citation type="journal article" date="2015" name="Fungal Genet. Biol.">
        <title>Evolution of novel wood decay mechanisms in Agaricales revealed by the genome sequences of Fistulina hepatica and Cylindrobasidium torrendii.</title>
        <authorList>
            <person name="Floudas D."/>
            <person name="Held B.W."/>
            <person name="Riley R."/>
            <person name="Nagy L.G."/>
            <person name="Koehler G."/>
            <person name="Ransdell A.S."/>
            <person name="Younus H."/>
            <person name="Chow J."/>
            <person name="Chiniquy J."/>
            <person name="Lipzen A."/>
            <person name="Tritt A."/>
            <person name="Sun H."/>
            <person name="Haridas S."/>
            <person name="LaButti K."/>
            <person name="Ohm R.A."/>
            <person name="Kues U."/>
            <person name="Blanchette R.A."/>
            <person name="Grigoriev I.V."/>
            <person name="Minto R.E."/>
            <person name="Hibbett D.S."/>
        </authorList>
    </citation>
    <scope>NUCLEOTIDE SEQUENCE [LARGE SCALE GENOMIC DNA]</scope>
    <source>
        <strain evidence="1 2">FP15055 ss-10</strain>
    </source>
</reference>
<organism evidence="1 2">
    <name type="scientific">Cylindrobasidium torrendii FP15055 ss-10</name>
    <dbReference type="NCBI Taxonomy" id="1314674"/>
    <lineage>
        <taxon>Eukaryota</taxon>
        <taxon>Fungi</taxon>
        <taxon>Dikarya</taxon>
        <taxon>Basidiomycota</taxon>
        <taxon>Agaricomycotina</taxon>
        <taxon>Agaricomycetes</taxon>
        <taxon>Agaricomycetidae</taxon>
        <taxon>Agaricales</taxon>
        <taxon>Marasmiineae</taxon>
        <taxon>Physalacriaceae</taxon>
        <taxon>Cylindrobasidium</taxon>
    </lineage>
</organism>
<feature type="non-terminal residue" evidence="1">
    <location>
        <position position="1"/>
    </location>
</feature>
<evidence type="ECO:0008006" key="3">
    <source>
        <dbReference type="Google" id="ProtNLM"/>
    </source>
</evidence>
<evidence type="ECO:0000313" key="2">
    <source>
        <dbReference type="Proteomes" id="UP000054007"/>
    </source>
</evidence>
<dbReference type="OrthoDB" id="2668416at2759"/>
<dbReference type="STRING" id="1314674.A0A0D7AS71"/>
<evidence type="ECO:0000313" key="1">
    <source>
        <dbReference type="EMBL" id="KIY61077.1"/>
    </source>
</evidence>
<keyword evidence="2" id="KW-1185">Reference proteome</keyword>